<dbReference type="InterPro" id="IPR025423">
    <property type="entry name" value="TMEM205-like"/>
</dbReference>
<feature type="transmembrane region" description="Helical" evidence="5">
    <location>
        <begin position="51"/>
        <end position="72"/>
    </location>
</feature>
<reference evidence="7 8" key="1">
    <citation type="submission" date="2020-11" db="EMBL/GenBank/DDBJ databases">
        <authorList>
            <person name="Peeters C."/>
        </authorList>
    </citation>
    <scope>NUCLEOTIDE SEQUENCE [LARGE SCALE GENOMIC DNA]</scope>
    <source>
        <strain evidence="7 8">LMG 7974</strain>
    </source>
</reference>
<feature type="transmembrane region" description="Helical" evidence="5">
    <location>
        <begin position="134"/>
        <end position="152"/>
    </location>
</feature>
<keyword evidence="8" id="KW-1185">Reference proteome</keyword>
<dbReference type="Proteomes" id="UP000789803">
    <property type="component" value="Unassembled WGS sequence"/>
</dbReference>
<feature type="transmembrane region" description="Helical" evidence="5">
    <location>
        <begin position="84"/>
        <end position="104"/>
    </location>
</feature>
<keyword evidence="4 5" id="KW-0472">Membrane</keyword>
<evidence type="ECO:0000313" key="8">
    <source>
        <dbReference type="Proteomes" id="UP000789803"/>
    </source>
</evidence>
<keyword evidence="2 5" id="KW-0812">Transmembrane</keyword>
<evidence type="ECO:0000256" key="3">
    <source>
        <dbReference type="ARBA" id="ARBA00022989"/>
    </source>
</evidence>
<dbReference type="RefSeq" id="WP_229932089.1">
    <property type="nucleotide sequence ID" value="NZ_CAJHOF010000002.1"/>
</dbReference>
<evidence type="ECO:0000256" key="5">
    <source>
        <dbReference type="SAM" id="Phobius"/>
    </source>
</evidence>
<dbReference type="Pfam" id="PF13664">
    <property type="entry name" value="DUF4149"/>
    <property type="match status" value="1"/>
</dbReference>
<evidence type="ECO:0000259" key="6">
    <source>
        <dbReference type="Pfam" id="PF13664"/>
    </source>
</evidence>
<dbReference type="EMBL" id="CAJHOF010000002">
    <property type="protein sequence ID" value="CAD7287376.1"/>
    <property type="molecule type" value="Genomic_DNA"/>
</dbReference>
<evidence type="ECO:0000256" key="2">
    <source>
        <dbReference type="ARBA" id="ARBA00022692"/>
    </source>
</evidence>
<accession>A0ABM8Q3G7</accession>
<proteinExistence type="predicted"/>
<evidence type="ECO:0000256" key="4">
    <source>
        <dbReference type="ARBA" id="ARBA00023136"/>
    </source>
</evidence>
<comment type="subcellular location">
    <subcellularLocation>
        <location evidence="1">Membrane</location>
    </subcellularLocation>
</comment>
<gene>
    <name evidence="7" type="ORF">LMG7974_00265</name>
</gene>
<sequence length="156" mass="17703">MRSIYLFLLASLVGIELALGMFVAPVIFYPSSLIGEGVLTHFQSGILMSQIFIKCNYALLFVAVWAILYELFHIKKDFCLHIKISSIFLALINLTLTIAFVYYFTDFILSAQAQGESATIGNAEFDAMHKASEYVMKLMIVSQILLFFMQGYKEKR</sequence>
<feature type="transmembrane region" description="Helical" evidence="5">
    <location>
        <begin position="7"/>
        <end position="31"/>
    </location>
</feature>
<evidence type="ECO:0000313" key="7">
    <source>
        <dbReference type="EMBL" id="CAD7287376.1"/>
    </source>
</evidence>
<comment type="caution">
    <text evidence="7">The sequence shown here is derived from an EMBL/GenBank/DDBJ whole genome shotgun (WGS) entry which is preliminary data.</text>
</comment>
<name>A0ABM8Q3G7_9BACT</name>
<keyword evidence="3 5" id="KW-1133">Transmembrane helix</keyword>
<organism evidence="7 8">
    <name type="scientific">Campylobacter majalis</name>
    <dbReference type="NCBI Taxonomy" id="2790656"/>
    <lineage>
        <taxon>Bacteria</taxon>
        <taxon>Pseudomonadati</taxon>
        <taxon>Campylobacterota</taxon>
        <taxon>Epsilonproteobacteria</taxon>
        <taxon>Campylobacterales</taxon>
        <taxon>Campylobacteraceae</taxon>
        <taxon>Campylobacter</taxon>
    </lineage>
</organism>
<feature type="domain" description="TMEM205-like" evidence="6">
    <location>
        <begin position="8"/>
        <end position="116"/>
    </location>
</feature>
<evidence type="ECO:0000256" key="1">
    <source>
        <dbReference type="ARBA" id="ARBA00004370"/>
    </source>
</evidence>
<protein>
    <recommendedName>
        <fullName evidence="6">TMEM205-like domain-containing protein</fullName>
    </recommendedName>
</protein>